<dbReference type="KEGG" id="trc:DYE49_07790"/>
<gene>
    <name evidence="2" type="ORF">DYE49_07790</name>
    <name evidence="1" type="ORF">HNP77_000261</name>
</gene>
<dbReference type="AlphaFoldDB" id="A0A840S8D4"/>
<organism evidence="1 3">
    <name type="scientific">Treponema rectale</name>
    <dbReference type="NCBI Taxonomy" id="744512"/>
    <lineage>
        <taxon>Bacteria</taxon>
        <taxon>Pseudomonadati</taxon>
        <taxon>Spirochaetota</taxon>
        <taxon>Spirochaetia</taxon>
        <taxon>Spirochaetales</taxon>
        <taxon>Treponemataceae</taxon>
        <taxon>Treponema</taxon>
    </lineage>
</organism>
<dbReference type="EMBL" id="JACHFR010000001">
    <property type="protein sequence ID" value="MBB5217917.1"/>
    <property type="molecule type" value="Genomic_DNA"/>
</dbReference>
<dbReference type="Proteomes" id="UP000593591">
    <property type="component" value="Chromosome"/>
</dbReference>
<evidence type="ECO:0000313" key="3">
    <source>
        <dbReference type="Proteomes" id="UP000578697"/>
    </source>
</evidence>
<dbReference type="RefSeq" id="WP_184651358.1">
    <property type="nucleotide sequence ID" value="NZ_JACHFR010000001.1"/>
</dbReference>
<proteinExistence type="predicted"/>
<keyword evidence="3" id="KW-1185">Reference proteome</keyword>
<evidence type="ECO:0000313" key="2">
    <source>
        <dbReference type="EMBL" id="QOS40364.1"/>
    </source>
</evidence>
<reference evidence="2 4" key="1">
    <citation type="submission" date="2018-08" db="EMBL/GenBank/DDBJ databases">
        <title>The first complete genome of Treponema rectale (CHPAT), a commensal spirochete of the bovine rectum.</title>
        <authorList>
            <person name="Staton G.J."/>
            <person name="Clegg S.R."/>
            <person name="Carter S.D."/>
            <person name="Radford A.D."/>
            <person name="Darby A."/>
            <person name="Hall N."/>
            <person name="Birtles R.J."/>
            <person name="Evans N.J."/>
        </authorList>
    </citation>
    <scope>NUCLEOTIDE SEQUENCE [LARGE SCALE GENOMIC DNA]</scope>
    <source>
        <strain evidence="2 4">CHPA</strain>
    </source>
</reference>
<accession>A0A840S8D4</accession>
<evidence type="ECO:0000313" key="1">
    <source>
        <dbReference type="EMBL" id="MBB5217917.1"/>
    </source>
</evidence>
<protein>
    <submittedName>
        <fullName evidence="1">Uncharacterized protein</fullName>
    </submittedName>
</protein>
<name>A0A840S8D4_9SPIR</name>
<sequence length="328" mass="38347">MEIIFLSLGAILNFLNPHVPASQEWYFSRSVYSDYSKTFYHYYEYGEYLPNENLFSDDQSYEAADVLGYESGVELTDVLENPAFGPQSGGALNGEGSFIPETFERKNDNTLAFFEYGEEKLSVNKIPEGTSIVSVNKDEVIQRIYGEDNLLKEKTFWKNSSEKTETPAKKIIFTYSSDEQKKLIRTFEENFQGGIFVENIYGQNGKCTQIKKWAAGEDNRKYLTSVQDYLYDEENRVTEKKVKEYSVENDRSRLKYSQRNVYAYKDFTDEADEDFYENGELRVSTKHIDDKIKNITYFFDDDFKLVVRYEHGIKVSETVYHKDTEVKR</sequence>
<dbReference type="EMBL" id="CP031517">
    <property type="protein sequence ID" value="QOS40364.1"/>
    <property type="molecule type" value="Genomic_DNA"/>
</dbReference>
<evidence type="ECO:0000313" key="4">
    <source>
        <dbReference type="Proteomes" id="UP000593591"/>
    </source>
</evidence>
<reference evidence="1 3" key="2">
    <citation type="submission" date="2020-08" db="EMBL/GenBank/DDBJ databases">
        <title>Genomic Encyclopedia of Type Strains, Phase IV (KMG-IV): sequencing the most valuable type-strain genomes for metagenomic binning, comparative biology and taxonomic classification.</title>
        <authorList>
            <person name="Goeker M."/>
        </authorList>
    </citation>
    <scope>NUCLEOTIDE SEQUENCE [LARGE SCALE GENOMIC DNA]</scope>
    <source>
        <strain evidence="1 3">DSM 103679</strain>
    </source>
</reference>
<dbReference type="Proteomes" id="UP000578697">
    <property type="component" value="Unassembled WGS sequence"/>
</dbReference>